<dbReference type="AlphaFoldDB" id="A0A0N4YN26"/>
<evidence type="ECO:0000313" key="1">
    <source>
        <dbReference type="EMBL" id="VDL82347.1"/>
    </source>
</evidence>
<proteinExistence type="predicted"/>
<name>A0A0N4YN26_NIPBR</name>
<gene>
    <name evidence="1" type="ORF">NBR_LOCUS18622</name>
</gene>
<sequence length="272" mass="31702">MVDAFNLNFVQLEPAPKPSFLTNATHDAVKQFMAIFRLADLPQLRKVSELDVMVGTLRPEVQYAYQDYKADAVLHKIAQDEQLREIAEKTHYTIVHLEALRKSERTGSSERKKRMEMMFTEYSKFVPAPKPSFLTNATHDAVKQFMAIFRLTDLPQLRKVSELDVMVGTLRPEVQYAYQDYKADAVLHKIAQDEQLREIAEKTHYTIVHLEALRKSERTGSLERKKRMEMMFTEYSKFVVQAVTSQLANVIDDTMKEMLRALMFTERMIQRT</sequence>
<reference evidence="1 2" key="2">
    <citation type="submission" date="2018-11" db="EMBL/GenBank/DDBJ databases">
        <authorList>
            <consortium name="Pathogen Informatics"/>
        </authorList>
    </citation>
    <scope>NUCLEOTIDE SEQUENCE [LARGE SCALE GENOMIC DNA]</scope>
</reference>
<dbReference type="EMBL" id="UYSL01023566">
    <property type="protein sequence ID" value="VDL82347.1"/>
    <property type="molecule type" value="Genomic_DNA"/>
</dbReference>
<organism evidence="3">
    <name type="scientific">Nippostrongylus brasiliensis</name>
    <name type="common">Rat hookworm</name>
    <dbReference type="NCBI Taxonomy" id="27835"/>
    <lineage>
        <taxon>Eukaryota</taxon>
        <taxon>Metazoa</taxon>
        <taxon>Ecdysozoa</taxon>
        <taxon>Nematoda</taxon>
        <taxon>Chromadorea</taxon>
        <taxon>Rhabditida</taxon>
        <taxon>Rhabditina</taxon>
        <taxon>Rhabditomorpha</taxon>
        <taxon>Strongyloidea</taxon>
        <taxon>Heligmosomidae</taxon>
        <taxon>Nippostrongylus</taxon>
    </lineage>
</organism>
<accession>A0A0N4YN26</accession>
<reference evidence="3" key="1">
    <citation type="submission" date="2017-02" db="UniProtKB">
        <authorList>
            <consortium name="WormBaseParasite"/>
        </authorList>
    </citation>
    <scope>IDENTIFICATION</scope>
</reference>
<dbReference type="Proteomes" id="UP000271162">
    <property type="component" value="Unassembled WGS sequence"/>
</dbReference>
<protein>
    <submittedName>
        <fullName evidence="3">Vps5 domain-containing protein</fullName>
    </submittedName>
</protein>
<evidence type="ECO:0000313" key="3">
    <source>
        <dbReference type="WBParaSite" id="NBR_0001862101-mRNA-1"/>
    </source>
</evidence>
<dbReference type="WBParaSite" id="NBR_0001862101-mRNA-1">
    <property type="protein sequence ID" value="NBR_0001862101-mRNA-1"/>
    <property type="gene ID" value="NBR_0001862101"/>
</dbReference>
<evidence type="ECO:0000313" key="2">
    <source>
        <dbReference type="Proteomes" id="UP000271162"/>
    </source>
</evidence>
<keyword evidence="2" id="KW-1185">Reference proteome</keyword>